<keyword evidence="3" id="KW-1185">Reference proteome</keyword>
<protein>
    <submittedName>
        <fullName evidence="2">Uncharacterized protein</fullName>
    </submittedName>
</protein>
<dbReference type="AlphaFoldDB" id="A0A6G1GZX3"/>
<feature type="region of interest" description="Disordered" evidence="1">
    <location>
        <begin position="29"/>
        <end position="60"/>
    </location>
</feature>
<proteinExistence type="predicted"/>
<feature type="compositionally biased region" description="Basic and acidic residues" evidence="1">
    <location>
        <begin position="31"/>
        <end position="45"/>
    </location>
</feature>
<reference evidence="2" key="1">
    <citation type="journal article" date="2020" name="Stud. Mycol.">
        <title>101 Dothideomycetes genomes: a test case for predicting lifestyles and emergence of pathogens.</title>
        <authorList>
            <person name="Haridas S."/>
            <person name="Albert R."/>
            <person name="Binder M."/>
            <person name="Bloem J."/>
            <person name="Labutti K."/>
            <person name="Salamov A."/>
            <person name="Andreopoulos B."/>
            <person name="Baker S."/>
            <person name="Barry K."/>
            <person name="Bills G."/>
            <person name="Bluhm B."/>
            <person name="Cannon C."/>
            <person name="Castanera R."/>
            <person name="Culley D."/>
            <person name="Daum C."/>
            <person name="Ezra D."/>
            <person name="Gonzalez J."/>
            <person name="Henrissat B."/>
            <person name="Kuo A."/>
            <person name="Liang C."/>
            <person name="Lipzen A."/>
            <person name="Lutzoni F."/>
            <person name="Magnuson J."/>
            <person name="Mondo S."/>
            <person name="Nolan M."/>
            <person name="Ohm R."/>
            <person name="Pangilinan J."/>
            <person name="Park H.-J."/>
            <person name="Ramirez L."/>
            <person name="Alfaro M."/>
            <person name="Sun H."/>
            <person name="Tritt A."/>
            <person name="Yoshinaga Y."/>
            <person name="Zwiers L.-H."/>
            <person name="Turgeon B."/>
            <person name="Goodwin S."/>
            <person name="Spatafora J."/>
            <person name="Crous P."/>
            <person name="Grigoriev I."/>
        </authorList>
    </citation>
    <scope>NUCLEOTIDE SEQUENCE</scope>
    <source>
        <strain evidence="2">CBS 113979</strain>
    </source>
</reference>
<organism evidence="2 3">
    <name type="scientific">Aulographum hederae CBS 113979</name>
    <dbReference type="NCBI Taxonomy" id="1176131"/>
    <lineage>
        <taxon>Eukaryota</taxon>
        <taxon>Fungi</taxon>
        <taxon>Dikarya</taxon>
        <taxon>Ascomycota</taxon>
        <taxon>Pezizomycotina</taxon>
        <taxon>Dothideomycetes</taxon>
        <taxon>Pleosporomycetidae</taxon>
        <taxon>Aulographales</taxon>
        <taxon>Aulographaceae</taxon>
    </lineage>
</organism>
<evidence type="ECO:0000256" key="1">
    <source>
        <dbReference type="SAM" id="MobiDB-lite"/>
    </source>
</evidence>
<accession>A0A6G1GZX3</accession>
<sequence length="318" mass="36024">MASNSSASSPPPTVSLSFGGQTYQYNLVGEQPDRQRQISPSKDEQPPSYNEKPGSPNHSTVEKHAKRLLNFLRYSLLVDYGLGPQYRCSAINAEWVYFIRLSPVDWKSPGMKSIVQNPLGDFWETLHETHLRYLDEHLELPEYSARVALFLYPRSIELSFFGKDTHLPLEKRDPRTWSILAEKLLKDRDMVIDRLFPEPNLQCKLKRANCAVQDMFFKHLQWCGDGADTGVDWTLNADGEKFDRLYRINRRGSDVKPGLSVSIFAGTGNRLMLAEDMSAESSAPRSFTSCPCLKSGQRQCFGAFSGHFDSKETAGKND</sequence>
<dbReference type="Proteomes" id="UP000800041">
    <property type="component" value="Unassembled WGS sequence"/>
</dbReference>
<evidence type="ECO:0000313" key="3">
    <source>
        <dbReference type="Proteomes" id="UP000800041"/>
    </source>
</evidence>
<evidence type="ECO:0000313" key="2">
    <source>
        <dbReference type="EMBL" id="KAF1986516.1"/>
    </source>
</evidence>
<gene>
    <name evidence="2" type="ORF">K402DRAFT_81556</name>
</gene>
<name>A0A6G1GZX3_9PEZI</name>
<dbReference type="EMBL" id="ML977156">
    <property type="protein sequence ID" value="KAF1986516.1"/>
    <property type="molecule type" value="Genomic_DNA"/>
</dbReference>